<accession>A0A5C7BEA0</accession>
<sequence>MSENLPNTNKNEEVDLGVLFNAIGKFFDKIFNFISNFFKVLFSVFIYTLKPLIANFKIILVIMILSGVIGYTMEKYKTQTYKSVMYVKPYFDSKYQLVNNINYFNALISNKDYETLIEVFDITDEESKIIDRFEIEIGPESENDKIKDYDTYLKSLDSIRAQSISYDDFIENRDIFSSDFFEITVYANKKDVFKNLENGLNSSFENTYSEKKKQKRDSLLYIKKQNILASIRSVDSLQKVYIKVLEQDSKTSSSTISLSEGFSIEPENSRTKEYELLNKELELRKELSALEEKKIEENDFFDIVSGFQDIGSISKTIFQKYSIILPLLAFAIICLIFMMKKSVAFVKRYD</sequence>
<gene>
    <name evidence="2" type="ORF">ES692_04420</name>
</gene>
<dbReference type="AlphaFoldDB" id="A0A5C7BEA0"/>
<keyword evidence="3" id="KW-1185">Reference proteome</keyword>
<evidence type="ECO:0000313" key="3">
    <source>
        <dbReference type="Proteomes" id="UP000321938"/>
    </source>
</evidence>
<evidence type="ECO:0000256" key="1">
    <source>
        <dbReference type="SAM" id="Phobius"/>
    </source>
</evidence>
<proteinExistence type="predicted"/>
<organism evidence="2 3">
    <name type="scientific">Psychroserpens burtonensis</name>
    <dbReference type="NCBI Taxonomy" id="49278"/>
    <lineage>
        <taxon>Bacteria</taxon>
        <taxon>Pseudomonadati</taxon>
        <taxon>Bacteroidota</taxon>
        <taxon>Flavobacteriia</taxon>
        <taxon>Flavobacteriales</taxon>
        <taxon>Flavobacteriaceae</taxon>
        <taxon>Psychroserpens</taxon>
    </lineage>
</organism>
<dbReference type="Proteomes" id="UP000321938">
    <property type="component" value="Unassembled WGS sequence"/>
</dbReference>
<protein>
    <submittedName>
        <fullName evidence="2">Uncharacterized protein</fullName>
    </submittedName>
</protein>
<dbReference type="STRING" id="1123037.GCA_000425305_00070"/>
<keyword evidence="1" id="KW-0472">Membrane</keyword>
<feature type="transmembrane region" description="Helical" evidence="1">
    <location>
        <begin position="56"/>
        <end position="73"/>
    </location>
</feature>
<keyword evidence="1" id="KW-0812">Transmembrane</keyword>
<feature type="transmembrane region" description="Helical" evidence="1">
    <location>
        <begin position="30"/>
        <end position="49"/>
    </location>
</feature>
<name>A0A5C7BEA0_9FLAO</name>
<feature type="transmembrane region" description="Helical" evidence="1">
    <location>
        <begin position="321"/>
        <end position="339"/>
    </location>
</feature>
<comment type="caution">
    <text evidence="2">The sequence shown here is derived from an EMBL/GenBank/DDBJ whole genome shotgun (WGS) entry which is preliminary data.</text>
</comment>
<dbReference type="EMBL" id="VOSB01000005">
    <property type="protein sequence ID" value="TXE19107.1"/>
    <property type="molecule type" value="Genomic_DNA"/>
</dbReference>
<keyword evidence="1" id="KW-1133">Transmembrane helix</keyword>
<reference evidence="2 3" key="1">
    <citation type="submission" date="2019-08" db="EMBL/GenBank/DDBJ databases">
        <title>Genome of Psychroserpens burtonensis ACAM 167.</title>
        <authorList>
            <person name="Bowman J.P."/>
        </authorList>
    </citation>
    <scope>NUCLEOTIDE SEQUENCE [LARGE SCALE GENOMIC DNA]</scope>
    <source>
        <strain evidence="2 3">ACAM 167</strain>
    </source>
</reference>
<dbReference type="OrthoDB" id="1452530at2"/>
<evidence type="ECO:0000313" key="2">
    <source>
        <dbReference type="EMBL" id="TXE19107.1"/>
    </source>
</evidence>
<dbReference type="RefSeq" id="WP_028870573.1">
    <property type="nucleotide sequence ID" value="NZ_VOSB01000005.1"/>
</dbReference>